<evidence type="ECO:0000256" key="7">
    <source>
        <dbReference type="ARBA" id="ARBA00049244"/>
    </source>
</evidence>
<evidence type="ECO:0000256" key="2">
    <source>
        <dbReference type="ARBA" id="ARBA00022679"/>
    </source>
</evidence>
<dbReference type="GO" id="GO:0009360">
    <property type="term" value="C:DNA polymerase III complex"/>
    <property type="evidence" value="ECO:0007669"/>
    <property type="project" value="TreeGrafter"/>
</dbReference>
<proteinExistence type="inferred from homology"/>
<dbReference type="EC" id="2.7.7.7" evidence="1"/>
<dbReference type="NCBIfam" id="TIGR01128">
    <property type="entry name" value="holA"/>
    <property type="match status" value="1"/>
</dbReference>
<evidence type="ECO:0000256" key="1">
    <source>
        <dbReference type="ARBA" id="ARBA00012417"/>
    </source>
</evidence>
<dbReference type="SUPFAM" id="SSF48019">
    <property type="entry name" value="post-AAA+ oligomerization domain-like"/>
    <property type="match status" value="1"/>
</dbReference>
<dbReference type="InterPro" id="IPR027417">
    <property type="entry name" value="P-loop_NTPase"/>
</dbReference>
<keyword evidence="10" id="KW-1185">Reference proteome</keyword>
<dbReference type="Gene3D" id="1.20.272.10">
    <property type="match status" value="1"/>
</dbReference>
<dbReference type="PANTHER" id="PTHR34388">
    <property type="entry name" value="DNA POLYMERASE III SUBUNIT DELTA"/>
    <property type="match status" value="1"/>
</dbReference>
<comment type="catalytic activity">
    <reaction evidence="7">
        <text>DNA(n) + a 2'-deoxyribonucleoside 5'-triphosphate = DNA(n+1) + diphosphate</text>
        <dbReference type="Rhea" id="RHEA:22508"/>
        <dbReference type="Rhea" id="RHEA-COMP:17339"/>
        <dbReference type="Rhea" id="RHEA-COMP:17340"/>
        <dbReference type="ChEBI" id="CHEBI:33019"/>
        <dbReference type="ChEBI" id="CHEBI:61560"/>
        <dbReference type="ChEBI" id="CHEBI:173112"/>
        <dbReference type="EC" id="2.7.7.7"/>
    </reaction>
</comment>
<evidence type="ECO:0000256" key="6">
    <source>
        <dbReference type="ARBA" id="ARBA00034754"/>
    </source>
</evidence>
<dbReference type="GO" id="GO:0006261">
    <property type="term" value="P:DNA-templated DNA replication"/>
    <property type="evidence" value="ECO:0007669"/>
    <property type="project" value="TreeGrafter"/>
</dbReference>
<dbReference type="GO" id="GO:0003887">
    <property type="term" value="F:DNA-directed DNA polymerase activity"/>
    <property type="evidence" value="ECO:0007669"/>
    <property type="project" value="UniProtKB-KW"/>
</dbReference>
<feature type="domain" description="DNA polymerase III delta subunit-like C-terminal" evidence="8">
    <location>
        <begin position="268"/>
        <end position="384"/>
    </location>
</feature>
<dbReference type="InterPro" id="IPR008921">
    <property type="entry name" value="DNA_pol3_clamp-load_cplx_C"/>
</dbReference>
<accession>A0A6G7Y2X9</accession>
<keyword evidence="4" id="KW-0235">DNA replication</keyword>
<dbReference type="PANTHER" id="PTHR34388:SF1">
    <property type="entry name" value="DNA POLYMERASE III SUBUNIT DELTA"/>
    <property type="match status" value="1"/>
</dbReference>
<reference evidence="9 10" key="1">
    <citation type="submission" date="2020-03" db="EMBL/GenBank/DDBJ databases">
        <title>Propioniciclava sp. nov., isolated from Hydrophilus acuminatus.</title>
        <authorList>
            <person name="Hyun D.-W."/>
            <person name="Bae J.-W."/>
        </authorList>
    </citation>
    <scope>NUCLEOTIDE SEQUENCE [LARGE SCALE GENOMIC DNA]</scope>
    <source>
        <strain evidence="9 10">HDW11</strain>
    </source>
</reference>
<keyword evidence="2 9" id="KW-0808">Transferase</keyword>
<dbReference type="AlphaFoldDB" id="A0A6G7Y2X9"/>
<comment type="similarity">
    <text evidence="6">Belongs to the DNA polymerase HolA subunit family.</text>
</comment>
<dbReference type="KEGG" id="prv:G7070_00630"/>
<evidence type="ECO:0000256" key="3">
    <source>
        <dbReference type="ARBA" id="ARBA00022695"/>
    </source>
</evidence>
<dbReference type="GO" id="GO:0003677">
    <property type="term" value="F:DNA binding"/>
    <property type="evidence" value="ECO:0007669"/>
    <property type="project" value="InterPro"/>
</dbReference>
<evidence type="ECO:0000313" key="10">
    <source>
        <dbReference type="Proteomes" id="UP000501058"/>
    </source>
</evidence>
<keyword evidence="3 9" id="KW-0548">Nucleotidyltransferase</keyword>
<dbReference type="EMBL" id="CP049865">
    <property type="protein sequence ID" value="QIK71059.1"/>
    <property type="molecule type" value="Genomic_DNA"/>
</dbReference>
<protein>
    <recommendedName>
        <fullName evidence="1">DNA-directed DNA polymerase</fullName>
        <ecNumber evidence="1">2.7.7.7</ecNumber>
    </recommendedName>
</protein>
<dbReference type="InterPro" id="IPR005790">
    <property type="entry name" value="DNA_polIII_delta"/>
</dbReference>
<evidence type="ECO:0000256" key="4">
    <source>
        <dbReference type="ARBA" id="ARBA00022705"/>
    </source>
</evidence>
<evidence type="ECO:0000256" key="5">
    <source>
        <dbReference type="ARBA" id="ARBA00022932"/>
    </source>
</evidence>
<evidence type="ECO:0000259" key="8">
    <source>
        <dbReference type="Pfam" id="PF21694"/>
    </source>
</evidence>
<sequence>MRLPATLAQAVPGAAGVAAECPQPASACLCAADHPREFVDPGPGRGLGIARTVPPQRTVGGCWQDEGVETTAPLFGAVTLVSGPEALLAERAVRGLTERALIERPEAGVTMLDGSGLDASALNEATGGSLFASDAIVVVNPISEVTPDLYDALAGYATARMDDLALVLVHPGGVKGKRLLDALKKAKVATIDCPTIKAWELAQFAANEARRQGGRIDAGTAARLVESLGSDARAVAGAVRQLLDDADDRVISEAAVRRYFTGRADVTSFTVADHVMAGRRNEALGALRWALDTGVAPVLVTSALATALRQQGRYSDLAGQRMRDGDVAREIGVPPWKVKDLVRLSRDWTPRGLADALGRVAVADAAVKGSAADPAFALERLVLEVAGLRGRRPDSGMGR</sequence>
<gene>
    <name evidence="9" type="primary">holA</name>
    <name evidence="9" type="ORF">G7070_00630</name>
</gene>
<dbReference type="Proteomes" id="UP000501058">
    <property type="component" value="Chromosome"/>
</dbReference>
<organism evidence="9 10">
    <name type="scientific">Propioniciclava coleopterorum</name>
    <dbReference type="NCBI Taxonomy" id="2714937"/>
    <lineage>
        <taxon>Bacteria</taxon>
        <taxon>Bacillati</taxon>
        <taxon>Actinomycetota</taxon>
        <taxon>Actinomycetes</taxon>
        <taxon>Propionibacteriales</taxon>
        <taxon>Propionibacteriaceae</taxon>
        <taxon>Propioniciclava</taxon>
    </lineage>
</organism>
<dbReference type="SUPFAM" id="SSF52540">
    <property type="entry name" value="P-loop containing nucleoside triphosphate hydrolases"/>
    <property type="match status" value="1"/>
</dbReference>
<dbReference type="Gene3D" id="3.40.50.300">
    <property type="entry name" value="P-loop containing nucleotide triphosphate hydrolases"/>
    <property type="match status" value="1"/>
</dbReference>
<keyword evidence="5" id="KW-0239">DNA-directed DNA polymerase</keyword>
<dbReference type="InterPro" id="IPR048466">
    <property type="entry name" value="DNA_pol3_delta-like_C"/>
</dbReference>
<dbReference type="Pfam" id="PF21694">
    <property type="entry name" value="DNA_pol3_delta_C"/>
    <property type="match status" value="1"/>
</dbReference>
<evidence type="ECO:0000313" key="9">
    <source>
        <dbReference type="EMBL" id="QIK71059.1"/>
    </source>
</evidence>
<name>A0A6G7Y2X9_9ACTN</name>